<keyword evidence="5" id="KW-0964">Secreted</keyword>
<dbReference type="InterPro" id="IPR011583">
    <property type="entry name" value="Chitinase_II/V-like_cat"/>
</dbReference>
<evidence type="ECO:0000256" key="12">
    <source>
        <dbReference type="ARBA" id="ARBA00023326"/>
    </source>
</evidence>
<accession>A0A8S8ZCN1</accession>
<protein>
    <recommendedName>
        <fullName evidence="4">chitinase</fullName>
        <ecNumber evidence="4">3.2.1.14</ecNumber>
    </recommendedName>
</protein>
<dbReference type="InterPro" id="IPR036861">
    <property type="entry name" value="Endochitinase-like_sf"/>
</dbReference>
<evidence type="ECO:0000256" key="3">
    <source>
        <dbReference type="ARBA" id="ARBA00008682"/>
    </source>
</evidence>
<evidence type="ECO:0000256" key="9">
    <source>
        <dbReference type="ARBA" id="ARBA00023026"/>
    </source>
</evidence>
<dbReference type="GO" id="GO:0008061">
    <property type="term" value="F:chitin binding"/>
    <property type="evidence" value="ECO:0007669"/>
    <property type="project" value="UniProtKB-UniRule"/>
</dbReference>
<feature type="compositionally biased region" description="Basic and acidic residues" evidence="15">
    <location>
        <begin position="1160"/>
        <end position="1181"/>
    </location>
</feature>
<dbReference type="SUPFAM" id="SSF54556">
    <property type="entry name" value="Chitinase insertion domain"/>
    <property type="match status" value="1"/>
</dbReference>
<dbReference type="GO" id="GO:0008843">
    <property type="term" value="F:endochitinase activity"/>
    <property type="evidence" value="ECO:0007669"/>
    <property type="project" value="UniProtKB-EC"/>
</dbReference>
<dbReference type="InterPro" id="IPR029070">
    <property type="entry name" value="Chitinase_insertion_sf"/>
</dbReference>
<keyword evidence="8" id="KW-0146">Chitin degradation</keyword>
<comment type="caution">
    <text evidence="18">The sequence shown here is derived from an EMBL/GenBank/DDBJ whole genome shotgun (WGS) entry which is preliminary data.</text>
</comment>
<evidence type="ECO:0000259" key="16">
    <source>
        <dbReference type="PROSITE" id="PS50941"/>
    </source>
</evidence>
<evidence type="ECO:0000256" key="2">
    <source>
        <dbReference type="ARBA" id="ARBA00004613"/>
    </source>
</evidence>
<keyword evidence="12" id="KW-0624">Polysaccharide degradation</keyword>
<feature type="domain" description="GH18" evidence="17">
    <location>
        <begin position="169"/>
        <end position="523"/>
    </location>
</feature>
<evidence type="ECO:0000256" key="6">
    <source>
        <dbReference type="ARBA" id="ARBA00022669"/>
    </source>
</evidence>
<dbReference type="GO" id="GO:0005576">
    <property type="term" value="C:extracellular region"/>
    <property type="evidence" value="ECO:0007669"/>
    <property type="project" value="UniProtKB-SubCell"/>
</dbReference>
<dbReference type="Pfam" id="PF00187">
    <property type="entry name" value="Chitin_bind_1"/>
    <property type="match status" value="1"/>
</dbReference>
<evidence type="ECO:0000256" key="10">
    <source>
        <dbReference type="ARBA" id="ARBA00023277"/>
    </source>
</evidence>
<feature type="domain" description="Chitin-binding type-1" evidence="16">
    <location>
        <begin position="108"/>
        <end position="158"/>
    </location>
</feature>
<keyword evidence="13" id="KW-1015">Disulfide bond</keyword>
<evidence type="ECO:0000313" key="19">
    <source>
        <dbReference type="Proteomes" id="UP000433876"/>
    </source>
</evidence>
<comment type="catalytic activity">
    <reaction evidence="1">
        <text>Random endo-hydrolysis of N-acetyl-beta-D-glucosaminide (1-&gt;4)-beta-linkages in chitin and chitodextrins.</text>
        <dbReference type="EC" id="3.2.1.14"/>
    </reaction>
</comment>
<dbReference type="EMBL" id="NMPR01000186">
    <property type="protein sequence ID" value="KAA8628407.1"/>
    <property type="molecule type" value="Genomic_DNA"/>
</dbReference>
<dbReference type="InterPro" id="IPR001002">
    <property type="entry name" value="Chitin-bd_1"/>
</dbReference>
<evidence type="ECO:0000256" key="8">
    <source>
        <dbReference type="ARBA" id="ARBA00023024"/>
    </source>
</evidence>
<dbReference type="Proteomes" id="UP000433876">
    <property type="component" value="Unassembled WGS sequence"/>
</dbReference>
<comment type="similarity">
    <text evidence="3">Belongs to the glycosyl hydrolase 18 family. Chitinase class V subfamily.</text>
</comment>
<keyword evidence="6 13" id="KW-0147">Chitin-binding</keyword>
<dbReference type="SUPFAM" id="SSF57016">
    <property type="entry name" value="Plant lectins/antimicrobial peptides"/>
    <property type="match status" value="1"/>
</dbReference>
<feature type="disulfide bond" evidence="13">
    <location>
        <begin position="127"/>
        <end position="141"/>
    </location>
</feature>
<dbReference type="Gene3D" id="3.10.50.10">
    <property type="match status" value="1"/>
</dbReference>
<dbReference type="PROSITE" id="PS51910">
    <property type="entry name" value="GH18_2"/>
    <property type="match status" value="1"/>
</dbReference>
<dbReference type="InterPro" id="IPR001579">
    <property type="entry name" value="Glyco_hydro_18_chit_AS"/>
</dbReference>
<comment type="caution">
    <text evidence="13">Lacks conserved residue(s) required for the propagation of feature annotation.</text>
</comment>
<keyword evidence="7 14" id="KW-0378">Hydrolase</keyword>
<evidence type="ECO:0000256" key="7">
    <source>
        <dbReference type="ARBA" id="ARBA00022801"/>
    </source>
</evidence>
<feature type="region of interest" description="Disordered" evidence="15">
    <location>
        <begin position="773"/>
        <end position="792"/>
    </location>
</feature>
<dbReference type="GO" id="GO:0000272">
    <property type="term" value="P:polysaccharide catabolic process"/>
    <property type="evidence" value="ECO:0007669"/>
    <property type="project" value="UniProtKB-KW"/>
</dbReference>
<keyword evidence="11 14" id="KW-0326">Glycosidase</keyword>
<dbReference type="SMART" id="SM00636">
    <property type="entry name" value="Glyco_18"/>
    <property type="match status" value="1"/>
</dbReference>
<reference evidence="18 19" key="1">
    <citation type="submission" date="2017-07" db="EMBL/GenBank/DDBJ databases">
        <title>Genome sequence of the Sordaria macrospora wild type strain R19027.</title>
        <authorList>
            <person name="Nowrousian M."/>
            <person name="Teichert I."/>
            <person name="Kueck U."/>
        </authorList>
    </citation>
    <scope>NUCLEOTIDE SEQUENCE [LARGE SCALE GENOMIC DNA]</scope>
    <source>
        <strain evidence="18 19">R19027</strain>
        <tissue evidence="18">Mycelium</tissue>
    </source>
</reference>
<feature type="disulfide bond" evidence="13">
    <location>
        <begin position="122"/>
        <end position="134"/>
    </location>
</feature>
<dbReference type="SMART" id="SM00270">
    <property type="entry name" value="ChtBD1"/>
    <property type="match status" value="1"/>
</dbReference>
<evidence type="ECO:0000259" key="17">
    <source>
        <dbReference type="PROSITE" id="PS51910"/>
    </source>
</evidence>
<dbReference type="Gene3D" id="3.20.20.80">
    <property type="entry name" value="Glycosidases"/>
    <property type="match status" value="1"/>
</dbReference>
<comment type="subcellular location">
    <subcellularLocation>
        <location evidence="2">Secreted</location>
    </subcellularLocation>
</comment>
<dbReference type="AlphaFoldDB" id="A0A8S8ZCN1"/>
<keyword evidence="10" id="KW-0119">Carbohydrate metabolism</keyword>
<dbReference type="PROSITE" id="PS50941">
    <property type="entry name" value="CHIT_BIND_I_2"/>
    <property type="match status" value="1"/>
</dbReference>
<gene>
    <name evidence="18" type="ORF">SMACR_09691</name>
</gene>
<dbReference type="InterPro" id="IPR053214">
    <property type="entry name" value="LysM12-like"/>
</dbReference>
<dbReference type="PANTHER" id="PTHR47700:SF2">
    <property type="entry name" value="CHITINASE"/>
    <property type="match status" value="1"/>
</dbReference>
<dbReference type="Pfam" id="PF00704">
    <property type="entry name" value="Glyco_hydro_18"/>
    <property type="match status" value="1"/>
</dbReference>
<evidence type="ECO:0000256" key="4">
    <source>
        <dbReference type="ARBA" id="ARBA00012729"/>
    </source>
</evidence>
<evidence type="ECO:0000256" key="5">
    <source>
        <dbReference type="ARBA" id="ARBA00022525"/>
    </source>
</evidence>
<sequence length="1273" mass="140572">MLTADHRRPFDYSAKIRREYELPLCCSDENGDESLSSHESHPVLGAMDAPSLLSIRATEDDYTCGPDRPYANKACCPKATLSCNYGEEACGTSGISPNEVCWSNCDAKAECGKNPKVPGQKCPLNVCCGKWGFCGMTEDYCEKEDNGATGGCQSNCDQPGPKNKASSQSRVIGYYEGWRADSACQGMGLKDIPVSSLTHLYFSFASITPDTYSIAPMDSIKGSLFSEFTDLKKKNPALKTVIAIGGWTFNDPGPTQKVLSDMVGSARTRETFIDNLFSFLREYAFDGVDFDWEYPGADDRGGNDKDGANFVTFLKELDAANKKQPIKYVVFFTLPTSYWYMRHFDLKAVDHVDFVNVMSYDLHGVWDSKNPIGQKIYGHTNITEMKQAFDLFWRNDVPANKLNMGLGFYGRAFQLQDPSCSKPGCGFKGGATKGGCSGESGIMSNREIMAVIDAKKIKPVHDKKAGVKYITWNNDQWVSYDDADTFSQKKELAKDLGLGGYRIWAIDQDDEHLTALQPVISPKKLGDLGAAADKGGWQSSNKHCYITSCGGNCDTGDIKITDQECGDDNKRSKLCCPLSGAPDPKGCKWRGGETTRWCNGRCNDDEVMMEMNKWGDGQECWDGNKAYCCKSPLAEENTCYWSSIGGSCKGDDLPLTFSGTILTILEDVAKVILRVVGGAHPLTALVGEVLLAVLDELNLDTDKYYCCPKEDIPKWKNCAWFGKLGNCFDGHCPDMTYAQLTDSYFGGGETFGEDPLFLPVPLGNLFEHPPDGESVDTDFSLETDKDSDSQQTPNEASFQFAVLVSPEELQVSVDKRDGSHWDIFSGCDSAIGKDGPHTVQMVCTDFSEGSNCYKISLGHGVPGTILQMPSGCGPGKYAVAKDMAPTTDPKKTILPRHLEHLSAAHAPVVYDLTFDYDFTSVPRNLGDTQMRIDFRNQDDYWNTVVSAAGNTKKKIKRSLADTGGNHARWLEEEFRDDYHFGALSRRDLEERWFGSSVLDWLARIVKPEITREFTYDYKDTLTAKLIDETWQCNRIDYEGHILAQALLKVNVATSFRFALIVTKITPPVDTSQSYLTFYNKGEITGVLTLEAVAKFSYDRSDVIVSIPFPGASFKIPGIATIGPQLTVEGSIDASLTLAGKVETRLEFANWEVRQVLPDNGDSKYTPKEIGDGDPDLKRTGDNEDLDEPNFYAGVQALGGGRVRHPLRQALGRRPGCRGHCGRGQRHDEDGRRRLHQGHLPVNIWGRCRCTPVCACNGTRLRVTGGRGGHYARL</sequence>
<feature type="region of interest" description="Disordered" evidence="15">
    <location>
        <begin position="1159"/>
        <end position="1185"/>
    </location>
</feature>
<dbReference type="Gene3D" id="3.30.60.10">
    <property type="entry name" value="Endochitinase-like"/>
    <property type="match status" value="1"/>
</dbReference>
<keyword evidence="9" id="KW-0843">Virulence</keyword>
<evidence type="ECO:0000256" key="14">
    <source>
        <dbReference type="RuleBase" id="RU000489"/>
    </source>
</evidence>
<evidence type="ECO:0000256" key="1">
    <source>
        <dbReference type="ARBA" id="ARBA00000822"/>
    </source>
</evidence>
<dbReference type="PROSITE" id="PS01095">
    <property type="entry name" value="GH18_1"/>
    <property type="match status" value="1"/>
</dbReference>
<dbReference type="InterPro" id="IPR017853">
    <property type="entry name" value="GH"/>
</dbReference>
<evidence type="ECO:0000313" key="18">
    <source>
        <dbReference type="EMBL" id="KAA8628407.1"/>
    </source>
</evidence>
<dbReference type="InterPro" id="IPR001223">
    <property type="entry name" value="Glyco_hydro18_cat"/>
</dbReference>
<dbReference type="CDD" id="cd00035">
    <property type="entry name" value="ChtBD1"/>
    <property type="match status" value="1"/>
</dbReference>
<dbReference type="PANTHER" id="PTHR47700">
    <property type="entry name" value="V CHITINASE, PUTATIVE (AFU_ORTHOLOGUE AFUA_6G13720)-RELATED"/>
    <property type="match status" value="1"/>
</dbReference>
<dbReference type="GO" id="GO:0006032">
    <property type="term" value="P:chitin catabolic process"/>
    <property type="evidence" value="ECO:0007669"/>
    <property type="project" value="UniProtKB-KW"/>
</dbReference>
<feature type="disulfide bond" evidence="13">
    <location>
        <begin position="152"/>
        <end position="156"/>
    </location>
</feature>
<dbReference type="VEuPathDB" id="FungiDB:SMAC_02291"/>
<evidence type="ECO:0000256" key="13">
    <source>
        <dbReference type="PROSITE-ProRule" id="PRU00261"/>
    </source>
</evidence>
<dbReference type="SUPFAM" id="SSF51445">
    <property type="entry name" value="(Trans)glycosidases"/>
    <property type="match status" value="1"/>
</dbReference>
<evidence type="ECO:0000256" key="11">
    <source>
        <dbReference type="ARBA" id="ARBA00023295"/>
    </source>
</evidence>
<dbReference type="EC" id="3.2.1.14" evidence="4"/>
<organism evidence="18 19">
    <name type="scientific">Sordaria macrospora</name>
    <dbReference type="NCBI Taxonomy" id="5147"/>
    <lineage>
        <taxon>Eukaryota</taxon>
        <taxon>Fungi</taxon>
        <taxon>Dikarya</taxon>
        <taxon>Ascomycota</taxon>
        <taxon>Pezizomycotina</taxon>
        <taxon>Sordariomycetes</taxon>
        <taxon>Sordariomycetidae</taxon>
        <taxon>Sordariales</taxon>
        <taxon>Sordariaceae</taxon>
        <taxon>Sordaria</taxon>
    </lineage>
</organism>
<evidence type="ECO:0000256" key="15">
    <source>
        <dbReference type="SAM" id="MobiDB-lite"/>
    </source>
</evidence>
<name>A0A8S8ZCN1_SORMA</name>
<proteinExistence type="inferred from homology"/>